<gene>
    <name evidence="4" type="ORF">AUP44_16150</name>
    <name evidence="3" type="ORF">DCK97_12345</name>
</gene>
<dbReference type="Proteomes" id="UP000075787">
    <property type="component" value="Unassembled WGS sequence"/>
</dbReference>
<feature type="transmembrane region" description="Helical" evidence="1">
    <location>
        <begin position="145"/>
        <end position="162"/>
    </location>
</feature>
<dbReference type="PANTHER" id="PTHR35342">
    <property type="entry name" value="TRICARBOXYLIC TRANSPORT PROTEIN"/>
    <property type="match status" value="1"/>
</dbReference>
<feature type="transmembrane region" description="Helical" evidence="1">
    <location>
        <begin position="169"/>
        <end position="185"/>
    </location>
</feature>
<dbReference type="OrthoDB" id="7232499at2"/>
<sequence length="505" mass="52462">MIDQILPALLHLAEPAVFGFLVFGVIIGLVVGAMPGLNDSITLAVLVPITFAMPGDLAFPLLVGIYCSACFGGSFPAILLKIPGTASSVVTAIDGNAMARKGQGGLALGIATYSSVFGGITSALVLLLCAPFLAEQALRFGPPEYFALALLGLSTVIGMATGNAVRSTIACVLGLLIATIGFSPQSGYPRFTFDEPWLYDGLPLVPMLIGLFGIASLLDMAEEAWVRRRNPASAKAAEVATAGVRFRDLLLPASMIRRLLPTWVQASAIGNVIGILPGAGMLMAIYMAYGRVARRFGAQAGTGLPEGVAAPEAANNSVVASSMVPLLSLGIPGNSTSALFLGALLIQGLRPGPSLFTDSPDIAYLIVVAFVIANILMFPLGLVMARAIPGLVARIPQGMLGAAVALLCIAGAYSVANSTFGVVVALGFGIFGYLMNKLHVPLSPLILGVVLEPVIERSLYQSLSLSGNSPWIFFERPISGVLMVAAIAFVAWPLIGGRITRRRKA</sequence>
<evidence type="ECO:0000313" key="4">
    <source>
        <dbReference type="EMBL" id="KYO49696.1"/>
    </source>
</evidence>
<feature type="transmembrane region" description="Helical" evidence="1">
    <location>
        <begin position="362"/>
        <end position="388"/>
    </location>
</feature>
<keyword evidence="1" id="KW-0472">Membrane</keyword>
<evidence type="ECO:0000256" key="1">
    <source>
        <dbReference type="SAM" id="Phobius"/>
    </source>
</evidence>
<accession>A0A161QYG7</accession>
<name>A0A161QYG7_9PROT</name>
<comment type="caution">
    <text evidence="4">The sequence shown here is derived from an EMBL/GenBank/DDBJ whole genome shotgun (WGS) entry which is preliminary data.</text>
</comment>
<feature type="transmembrane region" description="Helical" evidence="1">
    <location>
        <begin position="197"/>
        <end position="218"/>
    </location>
</feature>
<organism evidence="4 5">
    <name type="scientific">Tistrella mobilis</name>
    <dbReference type="NCBI Taxonomy" id="171437"/>
    <lineage>
        <taxon>Bacteria</taxon>
        <taxon>Pseudomonadati</taxon>
        <taxon>Pseudomonadota</taxon>
        <taxon>Alphaproteobacteria</taxon>
        <taxon>Geminicoccales</taxon>
        <taxon>Geminicoccaceae</taxon>
        <taxon>Tistrella</taxon>
    </lineage>
</organism>
<protein>
    <submittedName>
        <fullName evidence="4">C4-dicarboxylate ABC transporter</fullName>
    </submittedName>
</protein>
<proteinExistence type="predicted"/>
<dbReference type="AlphaFoldDB" id="A0A161QYG7"/>
<evidence type="ECO:0000313" key="6">
    <source>
        <dbReference type="Proteomes" id="UP000257706"/>
    </source>
</evidence>
<dbReference type="Pfam" id="PF01970">
    <property type="entry name" value="TctA"/>
    <property type="match status" value="1"/>
</dbReference>
<keyword evidence="1" id="KW-0812">Transmembrane</keyword>
<feature type="transmembrane region" description="Helical" evidence="1">
    <location>
        <begin position="263"/>
        <end position="289"/>
    </location>
</feature>
<dbReference type="PANTHER" id="PTHR35342:SF5">
    <property type="entry name" value="TRICARBOXYLIC TRANSPORT PROTEIN"/>
    <property type="match status" value="1"/>
</dbReference>
<reference evidence="4 5" key="1">
    <citation type="submission" date="2015-12" db="EMBL/GenBank/DDBJ databases">
        <title>Genome sequence of Tistrella mobilis MCCC 1A02139.</title>
        <authorList>
            <person name="Lu L."/>
            <person name="Lai Q."/>
            <person name="Shao Z."/>
            <person name="Qian P."/>
        </authorList>
    </citation>
    <scope>NUCLEOTIDE SEQUENCE [LARGE SCALE GENOMIC DNA]</scope>
    <source>
        <strain evidence="4 5">MCCC 1A02139</strain>
    </source>
</reference>
<evidence type="ECO:0000313" key="3">
    <source>
        <dbReference type="EMBL" id="HAE48201.1"/>
    </source>
</evidence>
<feature type="domain" description="DUF112" evidence="2">
    <location>
        <begin position="20"/>
        <end position="447"/>
    </location>
</feature>
<reference evidence="3 6" key="2">
    <citation type="journal article" date="2018" name="Nat. Biotechnol.">
        <title>A standardized bacterial taxonomy based on genome phylogeny substantially revises the tree of life.</title>
        <authorList>
            <person name="Parks D.H."/>
            <person name="Chuvochina M."/>
            <person name="Waite D.W."/>
            <person name="Rinke C."/>
            <person name="Skarshewski A."/>
            <person name="Chaumeil P.A."/>
            <person name="Hugenholtz P."/>
        </authorList>
    </citation>
    <scope>NUCLEOTIDE SEQUENCE [LARGE SCALE GENOMIC DNA]</scope>
    <source>
        <strain evidence="3">UBA8739</strain>
    </source>
</reference>
<feature type="transmembrane region" description="Helical" evidence="1">
    <location>
        <begin position="400"/>
        <end position="433"/>
    </location>
</feature>
<dbReference type="GeneID" id="97241364"/>
<evidence type="ECO:0000259" key="2">
    <source>
        <dbReference type="Pfam" id="PF01970"/>
    </source>
</evidence>
<feature type="transmembrane region" description="Helical" evidence="1">
    <location>
        <begin position="478"/>
        <end position="495"/>
    </location>
</feature>
<dbReference type="InterPro" id="IPR002823">
    <property type="entry name" value="DUF112_TM"/>
</dbReference>
<feature type="transmembrane region" description="Helical" evidence="1">
    <location>
        <begin position="12"/>
        <end position="37"/>
    </location>
</feature>
<dbReference type="RefSeq" id="WP_062769763.1">
    <property type="nucleotide sequence ID" value="NZ_CP121027.1"/>
</dbReference>
<dbReference type="EMBL" id="LPZR01000218">
    <property type="protein sequence ID" value="KYO49696.1"/>
    <property type="molecule type" value="Genomic_DNA"/>
</dbReference>
<dbReference type="Proteomes" id="UP000257706">
    <property type="component" value="Unassembled WGS sequence"/>
</dbReference>
<feature type="transmembrane region" description="Helical" evidence="1">
    <location>
        <begin position="106"/>
        <end position="133"/>
    </location>
</feature>
<keyword evidence="1" id="KW-1133">Transmembrane helix</keyword>
<evidence type="ECO:0000313" key="5">
    <source>
        <dbReference type="Proteomes" id="UP000075787"/>
    </source>
</evidence>
<dbReference type="EMBL" id="DMAI01000195">
    <property type="protein sequence ID" value="HAE48201.1"/>
    <property type="molecule type" value="Genomic_DNA"/>
</dbReference>